<proteinExistence type="predicted"/>
<accession>A0A4S4D3C3</accession>
<dbReference type="SUPFAM" id="SSF141562">
    <property type="entry name" value="At5g01610-like"/>
    <property type="match status" value="1"/>
</dbReference>
<organism evidence="1 2">
    <name type="scientific">Camellia sinensis var. sinensis</name>
    <name type="common">China tea</name>
    <dbReference type="NCBI Taxonomy" id="542762"/>
    <lineage>
        <taxon>Eukaryota</taxon>
        <taxon>Viridiplantae</taxon>
        <taxon>Streptophyta</taxon>
        <taxon>Embryophyta</taxon>
        <taxon>Tracheophyta</taxon>
        <taxon>Spermatophyta</taxon>
        <taxon>Magnoliopsida</taxon>
        <taxon>eudicotyledons</taxon>
        <taxon>Gunneridae</taxon>
        <taxon>Pentapetalae</taxon>
        <taxon>asterids</taxon>
        <taxon>Ericales</taxon>
        <taxon>Theaceae</taxon>
        <taxon>Camellia</taxon>
    </lineage>
</organism>
<dbReference type="Pfam" id="PF04398">
    <property type="entry name" value="DUF538"/>
    <property type="match status" value="1"/>
</dbReference>
<keyword evidence="2" id="KW-1185">Reference proteome</keyword>
<dbReference type="Proteomes" id="UP000306102">
    <property type="component" value="Unassembled WGS sequence"/>
</dbReference>
<dbReference type="InterPro" id="IPR036758">
    <property type="entry name" value="At5g01610-like"/>
</dbReference>
<dbReference type="Gene3D" id="2.30.240.10">
    <property type="entry name" value="At5g01610-like"/>
    <property type="match status" value="1"/>
</dbReference>
<evidence type="ECO:0008006" key="3">
    <source>
        <dbReference type="Google" id="ProtNLM"/>
    </source>
</evidence>
<dbReference type="AlphaFoldDB" id="A0A4S4D3C3"/>
<reference evidence="1 2" key="1">
    <citation type="journal article" date="2018" name="Proc. Natl. Acad. Sci. U.S.A.">
        <title>Draft genome sequence of Camellia sinensis var. sinensis provides insights into the evolution of the tea genome and tea quality.</title>
        <authorList>
            <person name="Wei C."/>
            <person name="Yang H."/>
            <person name="Wang S."/>
            <person name="Zhao J."/>
            <person name="Liu C."/>
            <person name="Gao L."/>
            <person name="Xia E."/>
            <person name="Lu Y."/>
            <person name="Tai Y."/>
            <person name="She G."/>
            <person name="Sun J."/>
            <person name="Cao H."/>
            <person name="Tong W."/>
            <person name="Gao Q."/>
            <person name="Li Y."/>
            <person name="Deng W."/>
            <person name="Jiang X."/>
            <person name="Wang W."/>
            <person name="Chen Q."/>
            <person name="Zhang S."/>
            <person name="Li H."/>
            <person name="Wu J."/>
            <person name="Wang P."/>
            <person name="Li P."/>
            <person name="Shi C."/>
            <person name="Zheng F."/>
            <person name="Jian J."/>
            <person name="Huang B."/>
            <person name="Shan D."/>
            <person name="Shi M."/>
            <person name="Fang C."/>
            <person name="Yue Y."/>
            <person name="Li F."/>
            <person name="Li D."/>
            <person name="Wei S."/>
            <person name="Han B."/>
            <person name="Jiang C."/>
            <person name="Yin Y."/>
            <person name="Xia T."/>
            <person name="Zhang Z."/>
            <person name="Bennetzen J.L."/>
            <person name="Zhao S."/>
            <person name="Wan X."/>
        </authorList>
    </citation>
    <scope>NUCLEOTIDE SEQUENCE [LARGE SCALE GENOMIC DNA]</scope>
    <source>
        <strain evidence="2">cv. Shuchazao</strain>
        <tissue evidence="1">Leaf</tissue>
    </source>
</reference>
<protein>
    <recommendedName>
        <fullName evidence="3">DUF538 domain-containing protein</fullName>
    </recommendedName>
</protein>
<dbReference type="EMBL" id="SDRB02012727">
    <property type="protein sequence ID" value="THF96810.1"/>
    <property type="molecule type" value="Genomic_DNA"/>
</dbReference>
<comment type="caution">
    <text evidence="1">The sequence shown here is derived from an EMBL/GenBank/DDBJ whole genome shotgun (WGS) entry which is preliminary data.</text>
</comment>
<name>A0A4S4D3C3_CAMSN</name>
<dbReference type="InterPro" id="IPR007493">
    <property type="entry name" value="DUF538"/>
</dbReference>
<dbReference type="PANTHER" id="PTHR31676:SF73">
    <property type="entry name" value="SIMILARITY TO UNKNOWN PROTEIN"/>
    <property type="match status" value="1"/>
</dbReference>
<sequence length="141" mass="16052">MGRATKEKKTARAEVYYGDETCREKSTMLLTEMGLPNWLIPFDEDIKEFGYVIETGFVWLKQRNRREYRIEEVEGKVLVYDSEITAYVEPKKIKKLTGVKTKELFVWITLSEILVDGSTGTITVKTPSGLSRSFALSVSAA</sequence>
<dbReference type="PANTHER" id="PTHR31676">
    <property type="entry name" value="T31J12.3 PROTEIN-RELATED"/>
    <property type="match status" value="1"/>
</dbReference>
<evidence type="ECO:0000313" key="2">
    <source>
        <dbReference type="Proteomes" id="UP000306102"/>
    </source>
</evidence>
<gene>
    <name evidence="1" type="ORF">TEA_000670</name>
</gene>
<evidence type="ECO:0000313" key="1">
    <source>
        <dbReference type="EMBL" id="THF96810.1"/>
    </source>
</evidence>